<name>A0A8D9BED2_9HEMI</name>
<proteinExistence type="predicted"/>
<dbReference type="EMBL" id="HBUF01633761">
    <property type="protein sequence ID" value="CAG6783679.1"/>
    <property type="molecule type" value="Transcribed_RNA"/>
</dbReference>
<evidence type="ECO:0000313" key="3">
    <source>
        <dbReference type="EMBL" id="CAG6783679.1"/>
    </source>
</evidence>
<feature type="region of interest" description="Disordered" evidence="1">
    <location>
        <begin position="17"/>
        <end position="37"/>
    </location>
</feature>
<accession>A0A8D9BED2</accession>
<organism evidence="3">
    <name type="scientific">Cacopsylla melanoneura</name>
    <dbReference type="NCBI Taxonomy" id="428564"/>
    <lineage>
        <taxon>Eukaryota</taxon>
        <taxon>Metazoa</taxon>
        <taxon>Ecdysozoa</taxon>
        <taxon>Arthropoda</taxon>
        <taxon>Hexapoda</taxon>
        <taxon>Insecta</taxon>
        <taxon>Pterygota</taxon>
        <taxon>Neoptera</taxon>
        <taxon>Paraneoptera</taxon>
        <taxon>Hemiptera</taxon>
        <taxon>Sternorrhyncha</taxon>
        <taxon>Psylloidea</taxon>
        <taxon>Psyllidae</taxon>
        <taxon>Psyllinae</taxon>
        <taxon>Cacopsylla</taxon>
    </lineage>
</organism>
<feature type="transmembrane region" description="Helical" evidence="2">
    <location>
        <begin position="89"/>
        <end position="108"/>
    </location>
</feature>
<evidence type="ECO:0000256" key="2">
    <source>
        <dbReference type="SAM" id="Phobius"/>
    </source>
</evidence>
<keyword evidence="2" id="KW-0812">Transmembrane</keyword>
<evidence type="ECO:0000256" key="1">
    <source>
        <dbReference type="SAM" id="MobiDB-lite"/>
    </source>
</evidence>
<keyword evidence="2" id="KW-0472">Membrane</keyword>
<reference evidence="3" key="1">
    <citation type="submission" date="2021-05" db="EMBL/GenBank/DDBJ databases">
        <authorList>
            <person name="Alioto T."/>
            <person name="Alioto T."/>
            <person name="Gomez Garrido J."/>
        </authorList>
    </citation>
    <scope>NUCLEOTIDE SEQUENCE</scope>
</reference>
<protein>
    <submittedName>
        <fullName evidence="3">Uncharacterized protein</fullName>
    </submittedName>
</protein>
<dbReference type="AlphaFoldDB" id="A0A8D9BED2"/>
<sequence length="123" mass="14066">MGILSILAWRQGRRLKGGRLGTNPLPPPQKPKTKKKHVFAGSRGITRYYSGLRGIYIFFGKRALLSKTVRNIARRLNAKIRWRVLASKLFSHQLVAVLLYSVFCVWTLDRQASVSRVTEKTNK</sequence>
<keyword evidence="2" id="KW-1133">Transmembrane helix</keyword>